<feature type="compositionally biased region" description="Polar residues" evidence="1">
    <location>
        <begin position="737"/>
        <end position="746"/>
    </location>
</feature>
<keyword evidence="6" id="KW-1185">Reference proteome</keyword>
<dbReference type="PANTHER" id="PTHR36168">
    <property type="entry name" value="CHROMOSOME 1, WHOLE GENOME SHOTGUN SEQUENCE"/>
    <property type="match status" value="1"/>
</dbReference>
<protein>
    <recommendedName>
        <fullName evidence="7">Myb-like domain-containing protein</fullName>
    </recommendedName>
</protein>
<dbReference type="CDD" id="cd00167">
    <property type="entry name" value="SANT"/>
    <property type="match status" value="1"/>
</dbReference>
<accession>C7Z103</accession>
<feature type="compositionally biased region" description="Basic residues" evidence="1">
    <location>
        <begin position="1008"/>
        <end position="1022"/>
    </location>
</feature>
<dbReference type="EMBL" id="GG698905">
    <property type="protein sequence ID" value="EEU42478.1"/>
    <property type="molecule type" value="Genomic_DNA"/>
</dbReference>
<keyword evidence="2" id="KW-1133">Transmembrane helix</keyword>
<feature type="compositionally biased region" description="Polar residues" evidence="1">
    <location>
        <begin position="591"/>
        <end position="606"/>
    </location>
</feature>
<dbReference type="InterPro" id="IPR009057">
    <property type="entry name" value="Homeodomain-like_sf"/>
</dbReference>
<evidence type="ECO:0000256" key="1">
    <source>
        <dbReference type="SAM" id="MobiDB-lite"/>
    </source>
</evidence>
<dbReference type="Pfam" id="PF24913">
    <property type="entry name" value="WHD_AAA_fung"/>
    <property type="match status" value="1"/>
</dbReference>
<feature type="region of interest" description="Disordered" evidence="1">
    <location>
        <begin position="1531"/>
        <end position="1633"/>
    </location>
</feature>
<sequence length="1672" mass="187804">MILRYPGRLVRRLNGQVSFGRLAPWTGPRARHWGPSSATSRLRFSTQSSKRRGVQPASGFCPAGQQGPNFSAEPTLLAKMGESAATTFASILVLGLGFAAAGYIYHKSYKMIVLSKMNNAFEPGDPVLELAAIGKDVPHKPGGNSEHWIPRPEQERIDDIVMGRNVGHYHLLIGDKGSGKSSMLIDAMRKNDGDGVAMFEAHADLEIFRIRLGKALDYEYHEDYIGGYFSERGPRESTALLDIERALNKLEKVAMHKRRERGKPLVVIVNQMHLLRNDEDGRDLIELLQQRAEQWAAANLVTMVFNSDDYWIYERLKQLATRMEVLPVTDLPKKQAISALQRYRQRYFRENLDSALLEEIYDRVGGRLSFLNRVAKSRDMLGTCEKIKDIEKRWFLNQCWILGPEMDDDVMDQQKWAAAAMCLAKALVDKEEEMAQTYDPDVGHILPTYPFHIAQQIMTRCDFIRELDSLNLFSITSQADVRASSVPMHRAFKEICAEPNFEKHLEGTIQRIADIESLGRTRELVAKDLVLGGQEVKTNDVVPLYLDGWFGKSRVSLETAVREETSTPRSSSMSSNGAGNSKWPDFRLASTLWSLMGSPSNGPDKQTPTDRAENHDHDGEQHQEKNPDVDRDGELQQSYTPAQAMMDSGGQAIDGLGGFDGFEHDPQVDTEEGAQEDDFGALEMFDSNAAQAPYSSQVNDASFDNRAPEAIMDDDAPSSQNRKSKRDKKDRKKKGITTDSASPQITTEEESSRKPRKSKRKAASPVEIPDSLGENNASAADQAQLQEAAAVDLNEENAVPATQPKRKRKASDSTDGKQRKKRKPHDDEAESQDVVQGTQEGEDPVPAEQLNGRDTGAASFLHTRNATRADAIYDDIADDAPNSPSNARLQLREARSREGSAPVNAQDEMDVDAPISQQNPGDATDRDLGTDSFALNGSANAADNDVENLAREAWNEHVNGQTHSESQDPYTQPDMEIPTSAQRPQAHDVYDVPGSPIQTPHPPSTAPKRTRSAAKGSAKKAKPTYFEKSPSPEVQQDGIAPLPSPSAMTPKPRGRAKKATRRRKVEPQSSQPMPDEDEEGEESSQARRNRMNGFTQGRFSDQELGRIAQAVESYRVEHDMQQYQLNEMIHAPGGTTAGDEHAALWVRIFETCPDRHRQKIINITRKKFHNFVARGTWTVEQDTELRDLIEIHGTKWSKIAAIINRHPEDLRDRYRNYIVCGDAQRKDAWDEREEGNLTQYVMEAMGAIDELRRIQPSRELLKKPYEELIDWQNISERMMRTRSRLQCITKWKAMNIKTHGKDKLVSTQPDAPITFRLEKARRQIQSMPEEERYRMIMAIQSSPAMEEAKIPWQRLVDKRFRNSWHRPTQMLLWRRLKQTVPNWQEKSVRDCAQFLTDLYNQTGQLPNVDDDHFDDGDEMVFLDTIPKATVPGSQHAKHNHDPVSDAFIREEGDVEAQLGEYPIPEENIQPDLPIEPMDHVESSVPMAMMEPAAPVAPVAPIESPDIDMVDPALAMEQMETVETAQPVEITEAAQPEETPQPEETVQPEEPTETVDYVEPAPPKATRTAKRTGMGRAKAPKAPKATRKSTVKSTPSKPTPAKRSSRRHTAAYQDPTETTEAQAAETQEVEQPRLRKRRVLSRFRSINAVEEVDPNDSDSVMDDMEDLPARIAA</sequence>
<dbReference type="eggNOG" id="KOG0051">
    <property type="taxonomic scope" value="Eukaryota"/>
</dbReference>
<proteinExistence type="predicted"/>
<dbReference type="STRING" id="660122.C7Z103"/>
<keyword evidence="2" id="KW-0472">Membrane</keyword>
<evidence type="ECO:0000259" key="4">
    <source>
        <dbReference type="PROSITE" id="PS51294"/>
    </source>
</evidence>
<dbReference type="InterPro" id="IPR056808">
    <property type="entry name" value="HTH_AAA"/>
</dbReference>
<dbReference type="SMART" id="SM00717">
    <property type="entry name" value="SANT"/>
    <property type="match status" value="2"/>
</dbReference>
<feature type="compositionally biased region" description="Low complexity" evidence="1">
    <location>
        <begin position="1615"/>
        <end position="1625"/>
    </location>
</feature>
<dbReference type="KEGG" id="nhe:NECHADRAFT_93340"/>
<organism evidence="5 6">
    <name type="scientific">Fusarium vanettenii (strain ATCC MYA-4622 / CBS 123669 / FGSC 9596 / NRRL 45880 / 77-13-4)</name>
    <name type="common">Fusarium solani subsp. pisi</name>
    <dbReference type="NCBI Taxonomy" id="660122"/>
    <lineage>
        <taxon>Eukaryota</taxon>
        <taxon>Fungi</taxon>
        <taxon>Dikarya</taxon>
        <taxon>Ascomycota</taxon>
        <taxon>Pezizomycotina</taxon>
        <taxon>Sordariomycetes</taxon>
        <taxon>Hypocreomycetidae</taxon>
        <taxon>Hypocreales</taxon>
        <taxon>Nectriaceae</taxon>
        <taxon>Fusarium</taxon>
        <taxon>Fusarium solani species complex</taxon>
        <taxon>Fusarium vanettenii</taxon>
    </lineage>
</organism>
<dbReference type="Pfam" id="PF00249">
    <property type="entry name" value="Myb_DNA-binding"/>
    <property type="match status" value="1"/>
</dbReference>
<gene>
    <name evidence="5" type="ORF">NECHADRAFT_93340</name>
</gene>
<evidence type="ECO:0000313" key="6">
    <source>
        <dbReference type="Proteomes" id="UP000005206"/>
    </source>
</evidence>
<dbReference type="GeneID" id="9671984"/>
<dbReference type="InParanoid" id="C7Z103"/>
<evidence type="ECO:0000256" key="2">
    <source>
        <dbReference type="SAM" id="Phobius"/>
    </source>
</evidence>
<feature type="transmembrane region" description="Helical" evidence="2">
    <location>
        <begin position="84"/>
        <end position="105"/>
    </location>
</feature>
<name>C7Z103_FUSV7</name>
<feature type="region of interest" description="Disordered" evidence="1">
    <location>
        <begin position="874"/>
        <end position="1087"/>
    </location>
</feature>
<feature type="region of interest" description="Disordered" evidence="1">
    <location>
        <begin position="561"/>
        <end position="634"/>
    </location>
</feature>
<feature type="compositionally biased region" description="Polar residues" evidence="1">
    <location>
        <begin position="958"/>
        <end position="970"/>
    </location>
</feature>
<dbReference type="PROSITE" id="PS50090">
    <property type="entry name" value="MYB_LIKE"/>
    <property type="match status" value="2"/>
</dbReference>
<feature type="compositionally biased region" description="Acidic residues" evidence="1">
    <location>
        <begin position="1649"/>
        <end position="1665"/>
    </location>
</feature>
<feature type="compositionally biased region" description="Basic residues" evidence="1">
    <location>
        <begin position="722"/>
        <end position="735"/>
    </location>
</feature>
<feature type="compositionally biased region" description="Basic and acidic residues" evidence="1">
    <location>
        <begin position="607"/>
        <end position="634"/>
    </location>
</feature>
<keyword evidence="2" id="KW-0812">Transmembrane</keyword>
<feature type="compositionally biased region" description="Acidic residues" evidence="1">
    <location>
        <begin position="668"/>
        <end position="680"/>
    </location>
</feature>
<dbReference type="Proteomes" id="UP000005206">
    <property type="component" value="Chromosome 5"/>
</dbReference>
<dbReference type="OrthoDB" id="39591at2759"/>
<dbReference type="InterPro" id="IPR017930">
    <property type="entry name" value="Myb_dom"/>
</dbReference>
<feature type="domain" description="Myb-like" evidence="3">
    <location>
        <begin position="1169"/>
        <end position="1218"/>
    </location>
</feature>
<feature type="domain" description="HTH myb-type" evidence="4">
    <location>
        <begin position="1169"/>
        <end position="1222"/>
    </location>
</feature>
<dbReference type="Gene3D" id="1.10.10.60">
    <property type="entry name" value="Homeodomain-like"/>
    <property type="match status" value="1"/>
</dbReference>
<feature type="compositionally biased region" description="Low complexity" evidence="1">
    <location>
        <begin position="1531"/>
        <end position="1544"/>
    </location>
</feature>
<feature type="region of interest" description="Disordered" evidence="1">
    <location>
        <begin position="646"/>
        <end position="862"/>
    </location>
</feature>
<feature type="compositionally biased region" description="Basic residues" evidence="1">
    <location>
        <begin position="1577"/>
        <end position="1589"/>
    </location>
</feature>
<feature type="domain" description="Myb-like" evidence="3">
    <location>
        <begin position="1221"/>
        <end position="1295"/>
    </location>
</feature>
<evidence type="ECO:0000259" key="3">
    <source>
        <dbReference type="PROSITE" id="PS50090"/>
    </source>
</evidence>
<feature type="compositionally biased region" description="Low complexity" evidence="1">
    <location>
        <begin position="777"/>
        <end position="790"/>
    </location>
</feature>
<evidence type="ECO:0000313" key="5">
    <source>
        <dbReference type="EMBL" id="EEU42478.1"/>
    </source>
</evidence>
<dbReference type="InterPro" id="IPR001005">
    <property type="entry name" value="SANT/Myb"/>
</dbReference>
<feature type="region of interest" description="Disordered" evidence="1">
    <location>
        <begin position="46"/>
        <end position="66"/>
    </location>
</feature>
<dbReference type="HOGENOM" id="CLU_003966_0_0_1"/>
<feature type="region of interest" description="Disordered" evidence="1">
    <location>
        <begin position="1647"/>
        <end position="1672"/>
    </location>
</feature>
<dbReference type="PROSITE" id="PS51294">
    <property type="entry name" value="HTH_MYB"/>
    <property type="match status" value="1"/>
</dbReference>
<dbReference type="SUPFAM" id="SSF52540">
    <property type="entry name" value="P-loop containing nucleoside triphosphate hydrolases"/>
    <property type="match status" value="1"/>
</dbReference>
<dbReference type="OMA" id="GIINRHP"/>
<dbReference type="RefSeq" id="XP_003048191.1">
    <property type="nucleotide sequence ID" value="XM_003048145.1"/>
</dbReference>
<reference evidence="5 6" key="1">
    <citation type="journal article" date="2009" name="PLoS Genet.">
        <title>The genome of Nectria haematococca: contribution of supernumerary chromosomes to gene expansion.</title>
        <authorList>
            <person name="Coleman J.J."/>
            <person name="Rounsley S.D."/>
            <person name="Rodriguez-Carres M."/>
            <person name="Kuo A."/>
            <person name="Wasmann C.C."/>
            <person name="Grimwood J."/>
            <person name="Schmutz J."/>
            <person name="Taga M."/>
            <person name="White G.J."/>
            <person name="Zhou S."/>
            <person name="Schwartz D.C."/>
            <person name="Freitag M."/>
            <person name="Ma L.J."/>
            <person name="Danchin E.G."/>
            <person name="Henrissat B."/>
            <person name="Coutinho P.M."/>
            <person name="Nelson D.R."/>
            <person name="Straney D."/>
            <person name="Napoli C.A."/>
            <person name="Barker B.M."/>
            <person name="Gribskov M."/>
            <person name="Rep M."/>
            <person name="Kroken S."/>
            <person name="Molnar I."/>
            <person name="Rensing C."/>
            <person name="Kennell J.C."/>
            <person name="Zamora J."/>
            <person name="Farman M.L."/>
            <person name="Selker E.U."/>
            <person name="Salamov A."/>
            <person name="Shapiro H."/>
            <person name="Pangilinan J."/>
            <person name="Lindquist E."/>
            <person name="Lamers C."/>
            <person name="Grigoriev I.V."/>
            <person name="Geiser D.M."/>
            <person name="Covert S.F."/>
            <person name="Temporini E."/>
            <person name="Vanetten H.D."/>
        </authorList>
    </citation>
    <scope>NUCLEOTIDE SEQUENCE [LARGE SCALE GENOMIC DNA]</scope>
    <source>
        <strain evidence="6">ATCC MYA-4622 / CBS 123669 / FGSC 9596 / NRRL 45880 / 77-13-4</strain>
    </source>
</reference>
<evidence type="ECO:0008006" key="7">
    <source>
        <dbReference type="Google" id="ProtNLM"/>
    </source>
</evidence>
<dbReference type="PANTHER" id="PTHR36168:SF1">
    <property type="entry name" value="ORC1-LIKE AAA ATPASE DOMAIN-CONTAINING PROTEIN"/>
    <property type="match status" value="1"/>
</dbReference>
<feature type="compositionally biased region" description="Basic residues" evidence="1">
    <location>
        <begin position="1052"/>
        <end position="1064"/>
    </location>
</feature>
<dbReference type="VEuPathDB" id="FungiDB:NECHADRAFT_93340"/>
<feature type="compositionally biased region" description="Polar residues" evidence="1">
    <location>
        <begin position="688"/>
        <end position="702"/>
    </location>
</feature>
<feature type="compositionally biased region" description="Low complexity" evidence="1">
    <location>
        <begin position="567"/>
        <end position="581"/>
    </location>
</feature>
<dbReference type="SUPFAM" id="SSF46689">
    <property type="entry name" value="Homeodomain-like"/>
    <property type="match status" value="1"/>
</dbReference>
<dbReference type="InterPro" id="IPR027417">
    <property type="entry name" value="P-loop_NTPase"/>
</dbReference>